<dbReference type="EMBL" id="JAINUG010000028">
    <property type="protein sequence ID" value="KAJ8410049.1"/>
    <property type="molecule type" value="Genomic_DNA"/>
</dbReference>
<dbReference type="Proteomes" id="UP001221898">
    <property type="component" value="Unassembled WGS sequence"/>
</dbReference>
<organism evidence="1 2">
    <name type="scientific">Aldrovandia affinis</name>
    <dbReference type="NCBI Taxonomy" id="143900"/>
    <lineage>
        <taxon>Eukaryota</taxon>
        <taxon>Metazoa</taxon>
        <taxon>Chordata</taxon>
        <taxon>Craniata</taxon>
        <taxon>Vertebrata</taxon>
        <taxon>Euteleostomi</taxon>
        <taxon>Actinopterygii</taxon>
        <taxon>Neopterygii</taxon>
        <taxon>Teleostei</taxon>
        <taxon>Notacanthiformes</taxon>
        <taxon>Halosauridae</taxon>
        <taxon>Aldrovandia</taxon>
    </lineage>
</organism>
<protein>
    <submittedName>
        <fullName evidence="1">Uncharacterized protein</fullName>
    </submittedName>
</protein>
<name>A0AAD7SWH6_9TELE</name>
<dbReference type="AlphaFoldDB" id="A0AAD7SWH6"/>
<proteinExistence type="predicted"/>
<keyword evidence="2" id="KW-1185">Reference proteome</keyword>
<evidence type="ECO:0000313" key="2">
    <source>
        <dbReference type="Proteomes" id="UP001221898"/>
    </source>
</evidence>
<reference evidence="1" key="1">
    <citation type="journal article" date="2023" name="Science">
        <title>Genome structures resolve the early diversification of teleost fishes.</title>
        <authorList>
            <person name="Parey E."/>
            <person name="Louis A."/>
            <person name="Montfort J."/>
            <person name="Bouchez O."/>
            <person name="Roques C."/>
            <person name="Iampietro C."/>
            <person name="Lluch J."/>
            <person name="Castinel A."/>
            <person name="Donnadieu C."/>
            <person name="Desvignes T."/>
            <person name="Floi Bucao C."/>
            <person name="Jouanno E."/>
            <person name="Wen M."/>
            <person name="Mejri S."/>
            <person name="Dirks R."/>
            <person name="Jansen H."/>
            <person name="Henkel C."/>
            <person name="Chen W.J."/>
            <person name="Zahm M."/>
            <person name="Cabau C."/>
            <person name="Klopp C."/>
            <person name="Thompson A.W."/>
            <person name="Robinson-Rechavi M."/>
            <person name="Braasch I."/>
            <person name="Lecointre G."/>
            <person name="Bobe J."/>
            <person name="Postlethwait J.H."/>
            <person name="Berthelot C."/>
            <person name="Roest Crollius H."/>
            <person name="Guiguen Y."/>
        </authorList>
    </citation>
    <scope>NUCLEOTIDE SEQUENCE</scope>
    <source>
        <strain evidence="1">NC1722</strain>
    </source>
</reference>
<gene>
    <name evidence="1" type="ORF">AAFF_G00210900</name>
</gene>
<evidence type="ECO:0000313" key="1">
    <source>
        <dbReference type="EMBL" id="KAJ8410049.1"/>
    </source>
</evidence>
<sequence>MQVDLEQRLIFPPEIITTNLRPDLVLWSTSQKLLVIVELTVPWEAAVGEAYERKRLKYSDIAAEAEQRGWRAQCSRSRSGVEVLLQRPQPSFLRGWECEDRPSDKPSNQCQRLRAKQQLAMDQKKGPQLGC</sequence>
<comment type="caution">
    <text evidence="1">The sequence shown here is derived from an EMBL/GenBank/DDBJ whole genome shotgun (WGS) entry which is preliminary data.</text>
</comment>
<accession>A0AAD7SWH6</accession>